<dbReference type="GeneID" id="27689201"/>
<evidence type="ECO:0000313" key="1">
    <source>
        <dbReference type="EMBL" id="KNC98890.1"/>
    </source>
</evidence>
<dbReference type="Proteomes" id="UP000053201">
    <property type="component" value="Unassembled WGS sequence"/>
</dbReference>
<dbReference type="InParanoid" id="A0A0L0HBC7"/>
<dbReference type="VEuPathDB" id="FungiDB:SPPG_05857"/>
<accession>A0A0L0HBC7</accession>
<gene>
    <name evidence="1" type="ORF">SPPG_05857</name>
</gene>
<name>A0A0L0HBC7_SPIPD</name>
<evidence type="ECO:0000313" key="2">
    <source>
        <dbReference type="Proteomes" id="UP000053201"/>
    </source>
</evidence>
<dbReference type="EMBL" id="KQ257459">
    <property type="protein sequence ID" value="KNC98890.1"/>
    <property type="molecule type" value="Genomic_DNA"/>
</dbReference>
<dbReference type="RefSeq" id="XP_016606930.1">
    <property type="nucleotide sequence ID" value="XM_016754062.1"/>
</dbReference>
<dbReference type="OrthoDB" id="526745at2759"/>
<organism evidence="1 2">
    <name type="scientific">Spizellomyces punctatus (strain DAOM BR117)</name>
    <dbReference type="NCBI Taxonomy" id="645134"/>
    <lineage>
        <taxon>Eukaryota</taxon>
        <taxon>Fungi</taxon>
        <taxon>Fungi incertae sedis</taxon>
        <taxon>Chytridiomycota</taxon>
        <taxon>Chytridiomycota incertae sedis</taxon>
        <taxon>Chytridiomycetes</taxon>
        <taxon>Spizellomycetales</taxon>
        <taxon>Spizellomycetaceae</taxon>
        <taxon>Spizellomyces</taxon>
    </lineage>
</organism>
<protein>
    <submittedName>
        <fullName evidence="1">Uncharacterized protein</fullName>
    </submittedName>
</protein>
<proteinExistence type="predicted"/>
<dbReference type="AlphaFoldDB" id="A0A0L0HBC7"/>
<dbReference type="eggNOG" id="ENOG502T0KC">
    <property type="taxonomic scope" value="Eukaryota"/>
</dbReference>
<reference evidence="1 2" key="1">
    <citation type="submission" date="2009-08" db="EMBL/GenBank/DDBJ databases">
        <title>The Genome Sequence of Spizellomyces punctatus strain DAOM BR117.</title>
        <authorList>
            <consortium name="The Broad Institute Genome Sequencing Platform"/>
            <person name="Russ C."/>
            <person name="Cuomo C."/>
            <person name="Shea T."/>
            <person name="Young S.K."/>
            <person name="Zeng Q."/>
            <person name="Koehrsen M."/>
            <person name="Haas B."/>
            <person name="Borodovsky M."/>
            <person name="Guigo R."/>
            <person name="Alvarado L."/>
            <person name="Berlin A."/>
            <person name="Bochicchio J."/>
            <person name="Borenstein D."/>
            <person name="Chapman S."/>
            <person name="Chen Z."/>
            <person name="Engels R."/>
            <person name="Freedman E."/>
            <person name="Gellesch M."/>
            <person name="Goldberg J."/>
            <person name="Griggs A."/>
            <person name="Gujja S."/>
            <person name="Heiman D."/>
            <person name="Hepburn T."/>
            <person name="Howarth C."/>
            <person name="Jen D."/>
            <person name="Larson L."/>
            <person name="Lewis B."/>
            <person name="Mehta T."/>
            <person name="Park D."/>
            <person name="Pearson M."/>
            <person name="Roberts A."/>
            <person name="Saif S."/>
            <person name="Shenoy N."/>
            <person name="Sisk P."/>
            <person name="Stolte C."/>
            <person name="Sykes S."/>
            <person name="Thomson T."/>
            <person name="Walk T."/>
            <person name="White J."/>
            <person name="Yandava C."/>
            <person name="Burger G."/>
            <person name="Gray M.W."/>
            <person name="Holland P.W.H."/>
            <person name="King N."/>
            <person name="Lang F.B.F."/>
            <person name="Roger A.J."/>
            <person name="Ruiz-Trillo I."/>
            <person name="Lander E."/>
            <person name="Nusbaum C."/>
        </authorList>
    </citation>
    <scope>NUCLEOTIDE SEQUENCE [LARGE SCALE GENOMIC DNA]</scope>
    <source>
        <strain evidence="1 2">DAOM BR117</strain>
    </source>
</reference>
<keyword evidence="2" id="KW-1185">Reference proteome</keyword>
<sequence>MAAEHTKRYLEEYAEIVEVEEATRKRPRDLRIPKYQERLRCFPPGRILYGAGDNDDIHVPFAGSYVDELRHHQFALLDSVFTSFLDTNRHRGVNYSLERLFTMDNRHNKYFRFMQYDIPYLATVCVYDDYDGDRLNIKLHNDGFTYVPKRGRIVPPRHQCDGWVLLESQGWKDLKGLINAFKSLSDGTAFKTCRVFYNHTERRLDIKMNSEVDGYKNVIITFEDGYPYFDDDVESTPL</sequence>
<dbReference type="OMA" id="LATVDFW"/>